<comment type="catalytic activity">
    <reaction evidence="6">
        <text>3-phosphoshikimate + phosphoenolpyruvate = 5-O-(1-carboxyvinyl)-3-phosphoshikimate + phosphate</text>
        <dbReference type="Rhea" id="RHEA:21256"/>
        <dbReference type="ChEBI" id="CHEBI:43474"/>
        <dbReference type="ChEBI" id="CHEBI:57701"/>
        <dbReference type="ChEBI" id="CHEBI:58702"/>
        <dbReference type="ChEBI" id="CHEBI:145989"/>
        <dbReference type="EC" id="2.5.1.19"/>
    </reaction>
    <physiologicalReaction direction="left-to-right" evidence="6">
        <dbReference type="Rhea" id="RHEA:21257"/>
    </physiologicalReaction>
</comment>
<dbReference type="InterPro" id="IPR036968">
    <property type="entry name" value="Enolpyruvate_Tfrase_sf"/>
</dbReference>
<dbReference type="AlphaFoldDB" id="A0A143YYQ8"/>
<feature type="binding site" evidence="7">
    <location>
        <position position="173"/>
    </location>
    <ligand>
        <name>phosphoenolpyruvate</name>
        <dbReference type="ChEBI" id="CHEBI:58702"/>
    </ligand>
</feature>
<feature type="binding site" evidence="7">
    <location>
        <position position="199"/>
    </location>
    <ligand>
        <name>3-phosphoshikimate</name>
        <dbReference type="ChEBI" id="CHEBI:145989"/>
    </ligand>
</feature>
<evidence type="ECO:0000256" key="1">
    <source>
        <dbReference type="ARBA" id="ARBA00004811"/>
    </source>
</evidence>
<evidence type="ECO:0000313" key="9">
    <source>
        <dbReference type="EMBL" id="CZR01015.1"/>
    </source>
</evidence>
<keyword evidence="3 7" id="KW-0028">Amino-acid biosynthesis</keyword>
<feature type="binding site" evidence="7">
    <location>
        <position position="25"/>
    </location>
    <ligand>
        <name>3-phosphoshikimate</name>
        <dbReference type="ChEBI" id="CHEBI:145989"/>
    </ligand>
</feature>
<feature type="binding site" evidence="7">
    <location>
        <position position="314"/>
    </location>
    <ligand>
        <name>3-phosphoshikimate</name>
        <dbReference type="ChEBI" id="CHEBI:145989"/>
    </ligand>
</feature>
<dbReference type="CDD" id="cd01556">
    <property type="entry name" value="EPSP_synthase"/>
    <property type="match status" value="1"/>
</dbReference>
<dbReference type="EMBL" id="FJNB01000012">
    <property type="protein sequence ID" value="CZR01015.1"/>
    <property type="molecule type" value="Genomic_DNA"/>
</dbReference>
<keyword evidence="5 7" id="KW-0057">Aromatic amino acid biosynthesis</keyword>
<evidence type="ECO:0000256" key="6">
    <source>
        <dbReference type="ARBA" id="ARBA00044633"/>
    </source>
</evidence>
<dbReference type="STRING" id="640938.TR210_1791"/>
<comment type="subcellular location">
    <subcellularLocation>
        <location evidence="7">Cytoplasm</location>
    </subcellularLocation>
</comment>
<evidence type="ECO:0000256" key="7">
    <source>
        <dbReference type="HAMAP-Rule" id="MF_00210"/>
    </source>
</evidence>
<dbReference type="UniPathway" id="UPA00053">
    <property type="reaction ID" value="UER00089"/>
</dbReference>
<dbReference type="NCBIfam" id="TIGR01356">
    <property type="entry name" value="aroA"/>
    <property type="match status" value="1"/>
</dbReference>
<protein>
    <recommendedName>
        <fullName evidence="7">3-phosphoshikimate 1-carboxyvinyltransferase</fullName>
        <ecNumber evidence="7">2.5.1.19</ecNumber>
    </recommendedName>
    <alternativeName>
        <fullName evidence="7">5-enolpyruvylshikimate-3-phosphate synthase</fullName>
        <shortName evidence="7">EPSP synthase</shortName>
        <shortName evidence="7">EPSPS</shortName>
    </alternativeName>
</protein>
<feature type="active site" description="Proton acceptor" evidence="7">
    <location>
        <position position="314"/>
    </location>
</feature>
<organism evidence="9 11">
    <name type="scientific">Trichococcus ilyis</name>
    <dbReference type="NCBI Taxonomy" id="640938"/>
    <lineage>
        <taxon>Bacteria</taxon>
        <taxon>Bacillati</taxon>
        <taxon>Bacillota</taxon>
        <taxon>Bacilli</taxon>
        <taxon>Lactobacillales</taxon>
        <taxon>Carnobacteriaceae</taxon>
        <taxon>Trichococcus</taxon>
    </lineage>
</organism>
<feature type="binding site" evidence="7">
    <location>
        <position position="345"/>
    </location>
    <ligand>
        <name>phosphoenolpyruvate</name>
        <dbReference type="ChEBI" id="CHEBI:58702"/>
    </ligand>
</feature>
<dbReference type="PANTHER" id="PTHR21090:SF5">
    <property type="entry name" value="PENTAFUNCTIONAL AROM POLYPEPTIDE"/>
    <property type="match status" value="1"/>
</dbReference>
<dbReference type="Proteomes" id="UP000076878">
    <property type="component" value="Unassembled WGS sequence"/>
</dbReference>
<comment type="pathway">
    <text evidence="1 7">Metabolic intermediate biosynthesis; chorismate biosynthesis; chorismate from D-erythrose 4-phosphate and phosphoenolpyruvate: step 6/7.</text>
</comment>
<feature type="binding site" evidence="7">
    <location>
        <position position="171"/>
    </location>
    <ligand>
        <name>3-phosphoshikimate</name>
        <dbReference type="ChEBI" id="CHEBI:145989"/>
    </ligand>
</feature>
<dbReference type="InterPro" id="IPR023193">
    <property type="entry name" value="EPSP_synthase_CS"/>
</dbReference>
<reference evidence="9 11" key="1">
    <citation type="submission" date="2016-02" db="EMBL/GenBank/DDBJ databases">
        <authorList>
            <person name="Wen L."/>
            <person name="He K."/>
            <person name="Yang H."/>
        </authorList>
    </citation>
    <scope>NUCLEOTIDE SEQUENCE [LARGE SCALE GENOMIC DNA]</scope>
    <source>
        <strain evidence="9">Trichococcus_R210</strain>
    </source>
</reference>
<dbReference type="InterPro" id="IPR001986">
    <property type="entry name" value="Enolpyruvate_Tfrase_dom"/>
</dbReference>
<dbReference type="Proteomes" id="UP000199280">
    <property type="component" value="Unassembled WGS sequence"/>
</dbReference>
<dbReference type="EMBL" id="FNYT01000012">
    <property type="protein sequence ID" value="SEJ36244.1"/>
    <property type="molecule type" value="Genomic_DNA"/>
</dbReference>
<dbReference type="PROSITE" id="PS00885">
    <property type="entry name" value="EPSP_SYNTHASE_2"/>
    <property type="match status" value="1"/>
</dbReference>
<feature type="binding site" evidence="7">
    <location>
        <position position="21"/>
    </location>
    <ligand>
        <name>3-phosphoshikimate</name>
        <dbReference type="ChEBI" id="CHEBI:145989"/>
    </ligand>
</feature>
<evidence type="ECO:0000259" key="8">
    <source>
        <dbReference type="Pfam" id="PF00275"/>
    </source>
</evidence>
<dbReference type="GO" id="GO:0009423">
    <property type="term" value="P:chorismate biosynthetic process"/>
    <property type="evidence" value="ECO:0007669"/>
    <property type="project" value="UniProtKB-UniRule"/>
</dbReference>
<proteinExistence type="inferred from homology"/>
<dbReference type="GO" id="GO:0008652">
    <property type="term" value="P:amino acid biosynthetic process"/>
    <property type="evidence" value="ECO:0007669"/>
    <property type="project" value="UniProtKB-KW"/>
</dbReference>
<dbReference type="RefSeq" id="WP_068623171.1">
    <property type="nucleotide sequence ID" value="NZ_FJNB01000012.1"/>
</dbReference>
<feature type="binding site" evidence="7">
    <location>
        <position position="341"/>
    </location>
    <ligand>
        <name>3-phosphoshikimate</name>
        <dbReference type="ChEBI" id="CHEBI:145989"/>
    </ligand>
</feature>
<comment type="function">
    <text evidence="7">Catalyzes the transfer of the enolpyruvyl moiety of phosphoenolpyruvate (PEP) to the 5-hydroxyl of shikimate-3-phosphate (S3P) to produce enolpyruvyl shikimate-3-phosphate and inorganic phosphate.</text>
</comment>
<dbReference type="InterPro" id="IPR006264">
    <property type="entry name" value="EPSP_synthase"/>
</dbReference>
<dbReference type="Pfam" id="PF00275">
    <property type="entry name" value="EPSP_synthase"/>
    <property type="match status" value="1"/>
</dbReference>
<reference evidence="10 12" key="2">
    <citation type="submission" date="2016-10" db="EMBL/GenBank/DDBJ databases">
        <authorList>
            <person name="Varghese N."/>
            <person name="Submissions S."/>
        </authorList>
    </citation>
    <scope>NUCLEOTIDE SEQUENCE [LARGE SCALE GENOMIC DNA]</scope>
    <source>
        <strain evidence="10 12">DSM 22150</strain>
    </source>
</reference>
<feature type="binding site" evidence="7">
    <location>
        <position position="414"/>
    </location>
    <ligand>
        <name>phosphoenolpyruvate</name>
        <dbReference type="ChEBI" id="CHEBI:58702"/>
    </ligand>
</feature>
<feature type="binding site" evidence="7">
    <location>
        <position position="172"/>
    </location>
    <ligand>
        <name>3-phosphoshikimate</name>
        <dbReference type="ChEBI" id="CHEBI:145989"/>
    </ligand>
</feature>
<dbReference type="SUPFAM" id="SSF55205">
    <property type="entry name" value="EPT/RTPC-like"/>
    <property type="match status" value="1"/>
</dbReference>
<feature type="domain" description="Enolpyruvate transferase" evidence="8">
    <location>
        <begin position="7"/>
        <end position="421"/>
    </location>
</feature>
<comment type="similarity">
    <text evidence="2 7">Belongs to the EPSP synthase family.</text>
</comment>
<dbReference type="PIRSF" id="PIRSF000505">
    <property type="entry name" value="EPSPS"/>
    <property type="match status" value="1"/>
</dbReference>
<feature type="binding site" evidence="7">
    <location>
        <position position="388"/>
    </location>
    <ligand>
        <name>phosphoenolpyruvate</name>
        <dbReference type="ChEBI" id="CHEBI:58702"/>
    </ligand>
</feature>
<evidence type="ECO:0000313" key="12">
    <source>
        <dbReference type="Proteomes" id="UP000199280"/>
    </source>
</evidence>
<keyword evidence="7" id="KW-0963">Cytoplasm</keyword>
<sequence>MDLTIQPHKLSGTVTVPPSKSLAHRAVICAALSDGICKIENIALSDDIIATTEAMKAFGAVIEQDGSTLTIKGAGQYVTAAKADEGATAAEQLIDCNESGSTLRFVVPISTLFQGTTRFVGRGNLGKRPLTIFYDIFEEQGVSYQATEGELDLVVDGNLKPGHFSFPGNVSSQFITGLLFTLPLLDGDSVITITTPLESIGYIDLTLDVMNAFGVAIEHEGHQVFRISGGQSYKATDYRVEGDYSQAAFFLCADALGNDLLVDDLSMDSLQGDRAVVSILEAMGVSFERQGNGLIGTAAAGLHGTLIDAAQCPDIIPVVAMTACLSEGRTEIINAGRLRIKECDRLEATASELKKLGADIEELPEGLLIHGVKSLKGGETVWSHKDHRIAMMLAIAATVCEQPITVKDAECVSKSYPNFWEDYKAIGGKIQ</sequence>
<feature type="binding site" evidence="7">
    <location>
        <position position="20"/>
    </location>
    <ligand>
        <name>phosphoenolpyruvate</name>
        <dbReference type="ChEBI" id="CHEBI:58702"/>
    </ligand>
</feature>
<feature type="binding site" evidence="7">
    <location>
        <position position="173"/>
    </location>
    <ligand>
        <name>3-phosphoshikimate</name>
        <dbReference type="ChEBI" id="CHEBI:145989"/>
    </ligand>
</feature>
<evidence type="ECO:0000313" key="10">
    <source>
        <dbReference type="EMBL" id="SEJ36244.1"/>
    </source>
</evidence>
<keyword evidence="4 7" id="KW-0808">Transferase</keyword>
<evidence type="ECO:0000256" key="2">
    <source>
        <dbReference type="ARBA" id="ARBA00009948"/>
    </source>
</evidence>
<feature type="binding site" evidence="7">
    <location>
        <position position="100"/>
    </location>
    <ligand>
        <name>phosphoenolpyruvate</name>
        <dbReference type="ChEBI" id="CHEBI:58702"/>
    </ligand>
</feature>
<evidence type="ECO:0000313" key="11">
    <source>
        <dbReference type="Proteomes" id="UP000076878"/>
    </source>
</evidence>
<evidence type="ECO:0000256" key="5">
    <source>
        <dbReference type="ARBA" id="ARBA00023141"/>
    </source>
</evidence>
<dbReference type="OrthoDB" id="9809920at2"/>
<comment type="subunit">
    <text evidence="7">Monomer.</text>
</comment>
<evidence type="ECO:0000256" key="4">
    <source>
        <dbReference type="ARBA" id="ARBA00022679"/>
    </source>
</evidence>
<dbReference type="Gene3D" id="3.65.10.10">
    <property type="entry name" value="Enolpyruvate transferase domain"/>
    <property type="match status" value="2"/>
</dbReference>
<feature type="binding site" evidence="7">
    <location>
        <position position="20"/>
    </location>
    <ligand>
        <name>3-phosphoshikimate</name>
        <dbReference type="ChEBI" id="CHEBI:145989"/>
    </ligand>
</feature>
<dbReference type="GO" id="GO:0005737">
    <property type="term" value="C:cytoplasm"/>
    <property type="evidence" value="ECO:0007669"/>
    <property type="project" value="UniProtKB-SubCell"/>
</dbReference>
<comment type="caution">
    <text evidence="7">Lacks conserved residue(s) required for the propagation of feature annotation.</text>
</comment>
<dbReference type="GO" id="GO:0009073">
    <property type="term" value="P:aromatic amino acid family biosynthetic process"/>
    <property type="evidence" value="ECO:0007669"/>
    <property type="project" value="UniProtKB-KW"/>
</dbReference>
<dbReference type="EC" id="2.5.1.19" evidence="7"/>
<gene>
    <name evidence="7" type="primary">aroA</name>
    <name evidence="10" type="ORF">SAMN05216375_11213</name>
    <name evidence="9" type="ORF">TR210_1791</name>
</gene>
<evidence type="ECO:0000256" key="3">
    <source>
        <dbReference type="ARBA" id="ARBA00022605"/>
    </source>
</evidence>
<accession>A0A143YYQ8</accession>
<name>A0A143YYQ8_9LACT</name>
<feature type="binding site" evidence="7">
    <location>
        <position position="128"/>
    </location>
    <ligand>
        <name>phosphoenolpyruvate</name>
        <dbReference type="ChEBI" id="CHEBI:58702"/>
    </ligand>
</feature>
<dbReference type="HAMAP" id="MF_00210">
    <property type="entry name" value="EPSP_synth"/>
    <property type="match status" value="1"/>
</dbReference>
<dbReference type="InterPro" id="IPR013792">
    <property type="entry name" value="RNA3'P_cycl/enolpyr_Trfase_a/b"/>
</dbReference>
<dbReference type="PANTHER" id="PTHR21090">
    <property type="entry name" value="AROM/DEHYDROQUINATE SYNTHASE"/>
    <property type="match status" value="1"/>
</dbReference>
<dbReference type="GO" id="GO:0003866">
    <property type="term" value="F:3-phosphoshikimate 1-carboxyvinyltransferase activity"/>
    <property type="evidence" value="ECO:0007669"/>
    <property type="project" value="UniProtKB-UniRule"/>
</dbReference>
<keyword evidence="12" id="KW-1185">Reference proteome</keyword>